<evidence type="ECO:0000256" key="11">
    <source>
        <dbReference type="ARBA" id="ARBA00022989"/>
    </source>
</evidence>
<comment type="catalytic activity">
    <reaction evidence="23">
        <text>1-octadecanoyl-sn-glycero-3-phosphate + (9Z,12Z)-octadecadienoyl-CoA = 1-octadecanoyl-2-(9Z,12Z-octadecadienoyl)-sn-glycero-3-phosphate + CoA</text>
        <dbReference type="Rhea" id="RHEA:55304"/>
        <dbReference type="ChEBI" id="CHEBI:57287"/>
        <dbReference type="ChEBI" id="CHEBI:57383"/>
        <dbReference type="ChEBI" id="CHEBI:74565"/>
        <dbReference type="ChEBI" id="CHEBI:77098"/>
    </reaction>
    <physiologicalReaction direction="left-to-right" evidence="23">
        <dbReference type="Rhea" id="RHEA:55305"/>
    </physiologicalReaction>
</comment>
<dbReference type="AlphaFoldDB" id="A0A672J5E2"/>
<evidence type="ECO:0000256" key="23">
    <source>
        <dbReference type="ARBA" id="ARBA00048232"/>
    </source>
</evidence>
<feature type="compositionally biased region" description="Polar residues" evidence="25">
    <location>
        <begin position="364"/>
        <end position="376"/>
    </location>
</feature>
<comment type="catalytic activity">
    <reaction evidence="18">
        <text>(4Z,7Z,10Z,13Z,16Z,19Z)-docosahexaenoyl-CoA + 1-(9Z-octadecenoyl)-sn-glycero-3-phosphate = 1-(9Z-octadecenoyl)-2-(4Z,7Z,10Z,13Z,16Z,19Z-docosahexaenoyl)-sn-glycero-3-phosphate + CoA</text>
        <dbReference type="Rhea" id="RHEA:55312"/>
        <dbReference type="ChEBI" id="CHEBI:57287"/>
        <dbReference type="ChEBI" id="CHEBI:74298"/>
        <dbReference type="ChEBI" id="CHEBI:74544"/>
        <dbReference type="ChEBI" id="CHEBI:138723"/>
    </reaction>
    <physiologicalReaction direction="left-to-right" evidence="18">
        <dbReference type="Rhea" id="RHEA:55313"/>
    </physiologicalReaction>
</comment>
<dbReference type="PANTHER" id="PTHR10983:SF8">
    <property type="entry name" value="1-ACYL-SN-GLYCEROL-3-PHOSPHATE ACYLTRANSFERASE DELTA"/>
    <property type="match status" value="1"/>
</dbReference>
<gene>
    <name evidence="28" type="primary">agpat4</name>
</gene>
<keyword evidence="29" id="KW-1185">Reference proteome</keyword>
<comment type="function">
    <text evidence="22">Converts 1-acyl-sn-glycerol-3-phosphate (lysophosphatidic acid or LPA) into 1,2-diacyl-sn-glycerol-3-phosphate (phosphatidic acid or PA) by incorporating an acyl moiety at the sn-2 position of the glycerol backbone. Exhibits high acyl-CoA specificity for polyunsaturated fatty acyl-CoA, especially docosahexaenoyl-CoA (22:6-CoA, DHA-CoA).</text>
</comment>
<comment type="catalytic activity">
    <reaction evidence="1">
        <text>a 1-acyl-sn-glycero-3-phosphate + an acyl-CoA = a 1,2-diacyl-sn-glycero-3-phosphate + CoA</text>
        <dbReference type="Rhea" id="RHEA:19709"/>
        <dbReference type="ChEBI" id="CHEBI:57287"/>
        <dbReference type="ChEBI" id="CHEBI:57970"/>
        <dbReference type="ChEBI" id="CHEBI:58342"/>
        <dbReference type="ChEBI" id="CHEBI:58608"/>
        <dbReference type="EC" id="2.3.1.51"/>
    </reaction>
    <physiologicalReaction direction="left-to-right" evidence="1">
        <dbReference type="Rhea" id="RHEA:19710"/>
    </physiologicalReaction>
</comment>
<evidence type="ECO:0000256" key="10">
    <source>
        <dbReference type="ARBA" id="ARBA00022824"/>
    </source>
</evidence>
<evidence type="ECO:0000256" key="22">
    <source>
        <dbReference type="ARBA" id="ARBA00045404"/>
    </source>
</evidence>
<organism evidence="28 29">
    <name type="scientific">Salarias fasciatus</name>
    <name type="common">Jewelled blenny</name>
    <name type="synonym">Blennius fasciatus</name>
    <dbReference type="NCBI Taxonomy" id="181472"/>
    <lineage>
        <taxon>Eukaryota</taxon>
        <taxon>Metazoa</taxon>
        <taxon>Chordata</taxon>
        <taxon>Craniata</taxon>
        <taxon>Vertebrata</taxon>
        <taxon>Euteleostomi</taxon>
        <taxon>Actinopterygii</taxon>
        <taxon>Neopterygii</taxon>
        <taxon>Teleostei</taxon>
        <taxon>Neoteleostei</taxon>
        <taxon>Acanthomorphata</taxon>
        <taxon>Ovalentaria</taxon>
        <taxon>Blenniimorphae</taxon>
        <taxon>Blenniiformes</taxon>
        <taxon>Blennioidei</taxon>
        <taxon>Blenniidae</taxon>
        <taxon>Salariinae</taxon>
        <taxon>Salarias</taxon>
    </lineage>
</organism>
<keyword evidence="12" id="KW-0443">Lipid metabolism</keyword>
<evidence type="ECO:0000256" key="20">
    <source>
        <dbReference type="ARBA" id="ARBA00041272"/>
    </source>
</evidence>
<evidence type="ECO:0000256" key="24">
    <source>
        <dbReference type="ARBA" id="ARBA00049159"/>
    </source>
</evidence>
<evidence type="ECO:0000256" key="7">
    <source>
        <dbReference type="ARBA" id="ARBA00022516"/>
    </source>
</evidence>
<dbReference type="InParanoid" id="A0A672J5E2"/>
<evidence type="ECO:0000256" key="5">
    <source>
        <dbReference type="ARBA" id="ARBA00008655"/>
    </source>
</evidence>
<evidence type="ECO:0000256" key="3">
    <source>
        <dbReference type="ARBA" id="ARBA00004728"/>
    </source>
</evidence>
<feature type="transmembrane region" description="Helical" evidence="26">
    <location>
        <begin position="12"/>
        <end position="40"/>
    </location>
</feature>
<reference evidence="28" key="2">
    <citation type="submission" date="2025-08" db="UniProtKB">
        <authorList>
            <consortium name="Ensembl"/>
        </authorList>
    </citation>
    <scope>IDENTIFICATION</scope>
</reference>
<comment type="catalytic activity">
    <reaction evidence="24">
        <text>1-octadecanoyl-sn-glycero-3-phosphate + (4Z,7Z,10Z,13Z,16Z,19Z)-docosahexaenoyl-CoA = 1-octadecanoyl-2-(4Z,7Z,10Z,13Z,16Z,19Z-docosahexaenoyl)-sn-glycero-3-phosphate + CoA</text>
        <dbReference type="Rhea" id="RHEA:55308"/>
        <dbReference type="ChEBI" id="CHEBI:57287"/>
        <dbReference type="ChEBI" id="CHEBI:74298"/>
        <dbReference type="ChEBI" id="CHEBI:74565"/>
        <dbReference type="ChEBI" id="CHEBI:77130"/>
    </reaction>
    <physiologicalReaction direction="left-to-right" evidence="24">
        <dbReference type="Rhea" id="RHEA:55309"/>
    </physiologicalReaction>
</comment>
<evidence type="ECO:0000256" key="13">
    <source>
        <dbReference type="ARBA" id="ARBA00023136"/>
    </source>
</evidence>
<sequence>MGLVQLLKSQVLCHLIMCYVFVVSGLIINLLQFCTLPVWLINKQLARRINIRLAYCISSQMVATLEWWSETECTLYTDPESFPLYGNENAIVVLNHSYDIDFLCGWTFCERFGVLGSSKVLAKKELSYVPVIGWMWYFLEIVFCKRKWEEDRTTVAQSLQNLHDYPENFWFLLYCEGTRFTRKKHQISMKVAESKGLPKLKYHLLPRTKGFWVTVQNLRGKAVAVYDATLNFRNNETPTLLGVMSGKKYHADLYVRRIPLDLIPEDEAECAAWLHKLYQEKDGFQEQYAQTGRFPGPVKSPPRRPWCLINWLFWVCLLLYPLGLLLVQLISSGSALTIAVAVALFSAASLGFRWMIGQTEISRGSSYGSKAQSQISPVRDKNDQDPSLRLQILICTVG</sequence>
<dbReference type="EC" id="2.3.1.51" evidence="6"/>
<evidence type="ECO:0000256" key="16">
    <source>
        <dbReference type="ARBA" id="ARBA00023315"/>
    </source>
</evidence>
<comment type="catalytic activity">
    <reaction evidence="17">
        <text>(4Z,7Z,10Z,13Z,16Z,19Z)-docosahexaenoyl-CoA + 1-hexadecanoyl-sn-glycero-3-phosphate = 1-hexadecanoyl-2-(4Z,7Z,10Z,13Z,16Z,19Z-docosahexaenoyl)-sn-glycero-3-phosphate + CoA</text>
        <dbReference type="Rhea" id="RHEA:55300"/>
        <dbReference type="ChEBI" id="CHEBI:57287"/>
        <dbReference type="ChEBI" id="CHEBI:57518"/>
        <dbReference type="ChEBI" id="CHEBI:74298"/>
        <dbReference type="ChEBI" id="CHEBI:82928"/>
    </reaction>
    <physiologicalReaction direction="left-to-right" evidence="17">
        <dbReference type="Rhea" id="RHEA:55301"/>
    </physiologicalReaction>
</comment>
<dbReference type="Ensembl" id="ENSSFAT00005050148.1">
    <property type="protein sequence ID" value="ENSSFAP00005048534.1"/>
    <property type="gene ID" value="ENSSFAG00005023560.1"/>
</dbReference>
<evidence type="ECO:0000256" key="18">
    <source>
        <dbReference type="ARBA" id="ARBA00036892"/>
    </source>
</evidence>
<dbReference type="GO" id="GO:0003841">
    <property type="term" value="F:1-acylglycerol-3-phosphate O-acyltransferase activity"/>
    <property type="evidence" value="ECO:0007669"/>
    <property type="project" value="UniProtKB-EC"/>
</dbReference>
<evidence type="ECO:0000259" key="27">
    <source>
        <dbReference type="SMART" id="SM00563"/>
    </source>
</evidence>
<feature type="region of interest" description="Disordered" evidence="25">
    <location>
        <begin position="364"/>
        <end position="383"/>
    </location>
</feature>
<evidence type="ECO:0000313" key="28">
    <source>
        <dbReference type="Ensembl" id="ENSSFAP00005048534.1"/>
    </source>
</evidence>
<evidence type="ECO:0000256" key="1">
    <source>
        <dbReference type="ARBA" id="ARBA00000300"/>
    </source>
</evidence>
<evidence type="ECO:0000256" key="21">
    <source>
        <dbReference type="ARBA" id="ARBA00042940"/>
    </source>
</evidence>
<keyword evidence="14" id="KW-0594">Phospholipid biosynthesis</keyword>
<dbReference type="GO" id="GO:0005741">
    <property type="term" value="C:mitochondrial outer membrane"/>
    <property type="evidence" value="ECO:0007669"/>
    <property type="project" value="TreeGrafter"/>
</dbReference>
<keyword evidence="7" id="KW-0444">Lipid biosynthesis</keyword>
<evidence type="ECO:0000256" key="9">
    <source>
        <dbReference type="ARBA" id="ARBA00022692"/>
    </source>
</evidence>
<keyword evidence="8" id="KW-0808">Transferase</keyword>
<evidence type="ECO:0000256" key="8">
    <source>
        <dbReference type="ARBA" id="ARBA00022679"/>
    </source>
</evidence>
<comment type="pathway">
    <text evidence="4">Lipid metabolism.</text>
</comment>
<dbReference type="Proteomes" id="UP000472267">
    <property type="component" value="Chromosome 13"/>
</dbReference>
<keyword evidence="10" id="KW-0256">Endoplasmic reticulum</keyword>
<dbReference type="Pfam" id="PF01553">
    <property type="entry name" value="Acyltransferase"/>
    <property type="match status" value="1"/>
</dbReference>
<proteinExistence type="inferred from homology"/>
<evidence type="ECO:0000256" key="12">
    <source>
        <dbReference type="ARBA" id="ARBA00023098"/>
    </source>
</evidence>
<comment type="subcellular location">
    <subcellularLocation>
        <location evidence="2">Endoplasmic reticulum membrane</location>
        <topology evidence="2">Multi-pass membrane protein</topology>
    </subcellularLocation>
</comment>
<evidence type="ECO:0000256" key="17">
    <source>
        <dbReference type="ARBA" id="ARBA00035935"/>
    </source>
</evidence>
<dbReference type="OMA" id="EQECSTW"/>
<dbReference type="SUPFAM" id="SSF69593">
    <property type="entry name" value="Glycerol-3-phosphate (1)-acyltransferase"/>
    <property type="match status" value="1"/>
</dbReference>
<evidence type="ECO:0000313" key="29">
    <source>
        <dbReference type="Proteomes" id="UP000472267"/>
    </source>
</evidence>
<evidence type="ECO:0000256" key="6">
    <source>
        <dbReference type="ARBA" id="ARBA00013211"/>
    </source>
</evidence>
<protein>
    <recommendedName>
        <fullName evidence="19">1-acyl-sn-glycerol-3-phosphate acyltransferase delta</fullName>
        <ecNumber evidence="6">2.3.1.51</ecNumber>
    </recommendedName>
    <alternativeName>
        <fullName evidence="20">1-acylglycerol-3-phosphate O-acyltransferase 4</fullName>
    </alternativeName>
    <alternativeName>
        <fullName evidence="21">Lysophosphatidic acid acyltransferase delta</fullName>
    </alternativeName>
</protein>
<evidence type="ECO:0000256" key="15">
    <source>
        <dbReference type="ARBA" id="ARBA00023264"/>
    </source>
</evidence>
<dbReference type="PANTHER" id="PTHR10983">
    <property type="entry name" value="1-ACYLGLYCEROL-3-PHOSPHATE ACYLTRANSFERASE-RELATED"/>
    <property type="match status" value="1"/>
</dbReference>
<evidence type="ECO:0000256" key="26">
    <source>
        <dbReference type="SAM" id="Phobius"/>
    </source>
</evidence>
<feature type="domain" description="Phospholipid/glycerol acyltransferase" evidence="27">
    <location>
        <begin position="90"/>
        <end position="212"/>
    </location>
</feature>
<dbReference type="InterPro" id="IPR002123">
    <property type="entry name" value="Plipid/glycerol_acylTrfase"/>
</dbReference>
<keyword evidence="11 26" id="KW-1133">Transmembrane helix</keyword>
<comment type="similarity">
    <text evidence="5">Belongs to the 1-acyl-sn-glycerol-3-phosphate acyltransferase family.</text>
</comment>
<keyword evidence="15" id="KW-1208">Phospholipid metabolism</keyword>
<feature type="transmembrane region" description="Helical" evidence="26">
    <location>
        <begin position="308"/>
        <end position="330"/>
    </location>
</feature>
<dbReference type="CDD" id="cd07990">
    <property type="entry name" value="LPLAT_LCLAT1-like"/>
    <property type="match status" value="1"/>
</dbReference>
<keyword evidence="9 26" id="KW-0812">Transmembrane</keyword>
<name>A0A672J5E2_SALFA</name>
<evidence type="ECO:0000256" key="14">
    <source>
        <dbReference type="ARBA" id="ARBA00023209"/>
    </source>
</evidence>
<reference evidence="28" key="3">
    <citation type="submission" date="2025-09" db="UniProtKB">
        <authorList>
            <consortium name="Ensembl"/>
        </authorList>
    </citation>
    <scope>IDENTIFICATION</scope>
</reference>
<dbReference type="Pfam" id="PF16076">
    <property type="entry name" value="Acyltransf_C"/>
    <property type="match status" value="1"/>
</dbReference>
<evidence type="ECO:0000256" key="19">
    <source>
        <dbReference type="ARBA" id="ARBA00040981"/>
    </source>
</evidence>
<evidence type="ECO:0000256" key="25">
    <source>
        <dbReference type="SAM" id="MobiDB-lite"/>
    </source>
</evidence>
<evidence type="ECO:0000256" key="2">
    <source>
        <dbReference type="ARBA" id="ARBA00004477"/>
    </source>
</evidence>
<feature type="transmembrane region" description="Helical" evidence="26">
    <location>
        <begin position="336"/>
        <end position="356"/>
    </location>
</feature>
<dbReference type="SMART" id="SM00563">
    <property type="entry name" value="PlsC"/>
    <property type="match status" value="1"/>
</dbReference>
<keyword evidence="16" id="KW-0012">Acyltransferase</keyword>
<dbReference type="GO" id="GO:0005789">
    <property type="term" value="C:endoplasmic reticulum membrane"/>
    <property type="evidence" value="ECO:0007669"/>
    <property type="project" value="UniProtKB-SubCell"/>
</dbReference>
<evidence type="ECO:0000256" key="4">
    <source>
        <dbReference type="ARBA" id="ARBA00005189"/>
    </source>
</evidence>
<keyword evidence="13 26" id="KW-0472">Membrane</keyword>
<dbReference type="InterPro" id="IPR032098">
    <property type="entry name" value="Acyltransf_C"/>
</dbReference>
<comment type="pathway">
    <text evidence="3">Phospholipid metabolism; CDP-diacylglycerol biosynthesis; CDP-diacylglycerol from sn-glycerol 3-phosphate: step 2/3.</text>
</comment>
<dbReference type="GO" id="GO:0008654">
    <property type="term" value="P:phospholipid biosynthetic process"/>
    <property type="evidence" value="ECO:0007669"/>
    <property type="project" value="UniProtKB-KW"/>
</dbReference>
<accession>A0A672J5E2</accession>
<reference evidence="28" key="1">
    <citation type="submission" date="2019-06" db="EMBL/GenBank/DDBJ databases">
        <authorList>
            <consortium name="Wellcome Sanger Institute Data Sharing"/>
        </authorList>
    </citation>
    <scope>NUCLEOTIDE SEQUENCE [LARGE SCALE GENOMIC DNA]</scope>
</reference>